<dbReference type="RefSeq" id="WP_163898494.1">
    <property type="nucleotide sequence ID" value="NZ_AP022599.1"/>
</dbReference>
<proteinExistence type="predicted"/>
<feature type="transmembrane region" description="Helical" evidence="1">
    <location>
        <begin position="47"/>
        <end position="68"/>
    </location>
</feature>
<evidence type="ECO:0000313" key="2">
    <source>
        <dbReference type="EMBL" id="BBY80214.1"/>
    </source>
</evidence>
<feature type="transmembrane region" description="Helical" evidence="1">
    <location>
        <begin position="12"/>
        <end position="35"/>
    </location>
</feature>
<reference evidence="2 3" key="1">
    <citation type="journal article" date="2019" name="Emerg. Microbes Infect.">
        <title>Comprehensive subspecies identification of 175 nontuberculous mycobacteria species based on 7547 genomic profiles.</title>
        <authorList>
            <person name="Matsumoto Y."/>
            <person name="Kinjo T."/>
            <person name="Motooka D."/>
            <person name="Nabeya D."/>
            <person name="Jung N."/>
            <person name="Uechi K."/>
            <person name="Horii T."/>
            <person name="Iida T."/>
            <person name="Fujita J."/>
            <person name="Nakamura S."/>
        </authorList>
    </citation>
    <scope>NUCLEOTIDE SEQUENCE [LARGE SCALE GENOMIC DNA]</scope>
    <source>
        <strain evidence="2 3">JCM 6370</strain>
    </source>
</reference>
<feature type="transmembrane region" description="Helical" evidence="1">
    <location>
        <begin position="205"/>
        <end position="224"/>
    </location>
</feature>
<keyword evidence="1" id="KW-1133">Transmembrane helix</keyword>
<feature type="transmembrane region" description="Helical" evidence="1">
    <location>
        <begin position="148"/>
        <end position="168"/>
    </location>
</feature>
<protein>
    <submittedName>
        <fullName evidence="2">Uncharacterized protein</fullName>
    </submittedName>
</protein>
<name>A0A7I7UFH8_MYCPV</name>
<keyword evidence="1" id="KW-0812">Transmembrane</keyword>
<feature type="transmembrane region" description="Helical" evidence="1">
    <location>
        <begin position="80"/>
        <end position="101"/>
    </location>
</feature>
<dbReference type="Proteomes" id="UP000467252">
    <property type="component" value="Chromosome"/>
</dbReference>
<keyword evidence="3" id="KW-1185">Reference proteome</keyword>
<evidence type="ECO:0000256" key="1">
    <source>
        <dbReference type="SAM" id="Phobius"/>
    </source>
</evidence>
<gene>
    <name evidence="2" type="ORF">MPUL_13720</name>
</gene>
<organism evidence="2 3">
    <name type="scientific">Mycolicibacterium pulveris</name>
    <name type="common">Mycobacterium pulveris</name>
    <dbReference type="NCBI Taxonomy" id="36813"/>
    <lineage>
        <taxon>Bacteria</taxon>
        <taxon>Bacillati</taxon>
        <taxon>Actinomycetota</taxon>
        <taxon>Actinomycetes</taxon>
        <taxon>Mycobacteriales</taxon>
        <taxon>Mycobacteriaceae</taxon>
        <taxon>Mycolicibacterium</taxon>
    </lineage>
</organism>
<dbReference type="AlphaFoldDB" id="A0A7I7UFH8"/>
<sequence length="257" mass="28251">MGTYEPAAVLDAISANAVAVVAIGGLSILAMFVFFIEGARMGRRDRVYPMALWMTALWWPHDGSYLLHLGDWFGGRYDHWFMQMFWFAIVVTFIAETIYAWQTIRYGRDELSPGKTSGQHTARILGVMAAGAISWALVKGALNDDLYLLSFMATLLWGAPSASALLGRRPDGRGQSMLEWICYSVMAVCYSIVSIAFFGGGFFHSWPYVGICVAACVWSFIVIADAHRAGVPFTSWSPPAGARPTHRRVGHGVGVPQ</sequence>
<feature type="transmembrane region" description="Helical" evidence="1">
    <location>
        <begin position="180"/>
        <end position="199"/>
    </location>
</feature>
<evidence type="ECO:0000313" key="3">
    <source>
        <dbReference type="Proteomes" id="UP000467252"/>
    </source>
</evidence>
<feature type="transmembrane region" description="Helical" evidence="1">
    <location>
        <begin position="122"/>
        <end position="142"/>
    </location>
</feature>
<keyword evidence="1" id="KW-0472">Membrane</keyword>
<accession>A0A7I7UFH8</accession>
<dbReference type="EMBL" id="AP022599">
    <property type="protein sequence ID" value="BBY80214.1"/>
    <property type="molecule type" value="Genomic_DNA"/>
</dbReference>